<sequence>MLDNELTEIYYTQSFEKSIKKNHLARDEEQVKQEFENKIIDYLSQRPDTRIFPKSGAGIGHVWKIRVVENDYRIIYYAKKGQDIFALIIFAKASEENLSSDEKKLIKKLVERIEQNHE</sequence>
<proteinExistence type="predicted"/>
<dbReference type="InterPro" id="IPR009241">
    <property type="entry name" value="HigB-like"/>
</dbReference>
<name>A0AAJ1RCG0_9LACO</name>
<gene>
    <name evidence="1" type="ORF">EVC35_05225</name>
</gene>
<evidence type="ECO:0000313" key="2">
    <source>
        <dbReference type="Proteomes" id="UP001167919"/>
    </source>
</evidence>
<organism evidence="1 2">
    <name type="scientific">Oenococcus sicerae</name>
    <dbReference type="NCBI Taxonomy" id="2203724"/>
    <lineage>
        <taxon>Bacteria</taxon>
        <taxon>Bacillati</taxon>
        <taxon>Bacillota</taxon>
        <taxon>Bacilli</taxon>
        <taxon>Lactobacillales</taxon>
        <taxon>Lactobacillaceae</taxon>
        <taxon>Oenococcus</taxon>
    </lineage>
</organism>
<protein>
    <recommendedName>
        <fullName evidence="3">Addiction module toxin RelE</fullName>
    </recommendedName>
</protein>
<accession>A0AAJ1RCG0</accession>
<dbReference type="AlphaFoldDB" id="A0AAJ1RCG0"/>
<dbReference type="Proteomes" id="UP001167919">
    <property type="component" value="Unassembled WGS sequence"/>
</dbReference>
<dbReference type="EMBL" id="SDWY01000002">
    <property type="protein sequence ID" value="MDN6900405.1"/>
    <property type="molecule type" value="Genomic_DNA"/>
</dbReference>
<dbReference type="Gene3D" id="3.30.2310.20">
    <property type="entry name" value="RelE-like"/>
    <property type="match status" value="1"/>
</dbReference>
<reference evidence="1" key="1">
    <citation type="submission" date="2019-01" db="EMBL/GenBank/DDBJ databases">
        <title>Oenococcus sicerae UCMA17102.</title>
        <authorList>
            <person name="Cousin F.J."/>
            <person name="Le Guellec R."/>
            <person name="Cretenet M."/>
        </authorList>
    </citation>
    <scope>NUCLEOTIDE SEQUENCE</scope>
    <source>
        <strain evidence="1">UCMA17102</strain>
    </source>
</reference>
<evidence type="ECO:0000313" key="1">
    <source>
        <dbReference type="EMBL" id="MDN6900405.1"/>
    </source>
</evidence>
<dbReference type="Pfam" id="PF05973">
    <property type="entry name" value="Gp49"/>
    <property type="match status" value="1"/>
</dbReference>
<evidence type="ECO:0008006" key="3">
    <source>
        <dbReference type="Google" id="ProtNLM"/>
    </source>
</evidence>
<dbReference type="InterPro" id="IPR035093">
    <property type="entry name" value="RelE/ParE_toxin_dom_sf"/>
</dbReference>
<comment type="caution">
    <text evidence="1">The sequence shown here is derived from an EMBL/GenBank/DDBJ whole genome shotgun (WGS) entry which is preliminary data.</text>
</comment>